<evidence type="ECO:0000256" key="1">
    <source>
        <dbReference type="SAM" id="MobiDB-lite"/>
    </source>
</evidence>
<evidence type="ECO:0000256" key="2">
    <source>
        <dbReference type="SAM" id="Phobius"/>
    </source>
</evidence>
<feature type="region of interest" description="Disordered" evidence="1">
    <location>
        <begin position="48"/>
        <end position="111"/>
    </location>
</feature>
<feature type="domain" description="EGF-like" evidence="3">
    <location>
        <begin position="220"/>
        <end position="233"/>
    </location>
</feature>
<organism evidence="4 5">
    <name type="scientific">Elysia marginata</name>
    <dbReference type="NCBI Taxonomy" id="1093978"/>
    <lineage>
        <taxon>Eukaryota</taxon>
        <taxon>Metazoa</taxon>
        <taxon>Spiralia</taxon>
        <taxon>Lophotrochozoa</taxon>
        <taxon>Mollusca</taxon>
        <taxon>Gastropoda</taxon>
        <taxon>Heterobranchia</taxon>
        <taxon>Euthyneura</taxon>
        <taxon>Panpulmonata</taxon>
        <taxon>Sacoglossa</taxon>
        <taxon>Placobranchoidea</taxon>
        <taxon>Plakobranchidae</taxon>
        <taxon>Elysia</taxon>
    </lineage>
</organism>
<feature type="transmembrane region" description="Helical" evidence="2">
    <location>
        <begin position="124"/>
        <end position="142"/>
    </location>
</feature>
<dbReference type="InterPro" id="IPR000742">
    <property type="entry name" value="EGF"/>
</dbReference>
<keyword evidence="2" id="KW-1133">Transmembrane helix</keyword>
<dbReference type="AlphaFoldDB" id="A0AAV4H4V6"/>
<dbReference type="PROSITE" id="PS01186">
    <property type="entry name" value="EGF_2"/>
    <property type="match status" value="1"/>
</dbReference>
<dbReference type="Proteomes" id="UP000762676">
    <property type="component" value="Unassembled WGS sequence"/>
</dbReference>
<evidence type="ECO:0000313" key="4">
    <source>
        <dbReference type="EMBL" id="GFR92744.1"/>
    </source>
</evidence>
<keyword evidence="5" id="KW-1185">Reference proteome</keyword>
<proteinExistence type="predicted"/>
<dbReference type="EMBL" id="BMAT01001796">
    <property type="protein sequence ID" value="GFR92744.1"/>
    <property type="molecule type" value="Genomic_DNA"/>
</dbReference>
<evidence type="ECO:0000259" key="3">
    <source>
        <dbReference type="PROSITE" id="PS01186"/>
    </source>
</evidence>
<protein>
    <recommendedName>
        <fullName evidence="3">EGF-like domain-containing protein</fullName>
    </recommendedName>
</protein>
<keyword evidence="2" id="KW-0472">Membrane</keyword>
<comment type="caution">
    <text evidence="4">The sequence shown here is derived from an EMBL/GenBank/DDBJ whole genome shotgun (WGS) entry which is preliminary data.</text>
</comment>
<name>A0AAV4H4V6_9GAST</name>
<feature type="compositionally biased region" description="Low complexity" evidence="1">
    <location>
        <begin position="80"/>
        <end position="91"/>
    </location>
</feature>
<evidence type="ECO:0000313" key="5">
    <source>
        <dbReference type="Proteomes" id="UP000762676"/>
    </source>
</evidence>
<keyword evidence="2" id="KW-0812">Transmembrane</keyword>
<reference evidence="4 5" key="1">
    <citation type="journal article" date="2021" name="Elife">
        <title>Chloroplast acquisition without the gene transfer in kleptoplastic sea slugs, Plakobranchus ocellatus.</title>
        <authorList>
            <person name="Maeda T."/>
            <person name="Takahashi S."/>
            <person name="Yoshida T."/>
            <person name="Shimamura S."/>
            <person name="Takaki Y."/>
            <person name="Nagai Y."/>
            <person name="Toyoda A."/>
            <person name="Suzuki Y."/>
            <person name="Arimoto A."/>
            <person name="Ishii H."/>
            <person name="Satoh N."/>
            <person name="Nishiyama T."/>
            <person name="Hasebe M."/>
            <person name="Maruyama T."/>
            <person name="Minagawa J."/>
            <person name="Obokata J."/>
            <person name="Shigenobu S."/>
        </authorList>
    </citation>
    <scope>NUCLEOTIDE SEQUENCE [LARGE SCALE GENOMIC DNA]</scope>
</reference>
<sequence length="239" mass="26477">MSALQESGQVNEYCEARPCGHLLVDGHVSTQETPPRILSWPCPLTGPSSETDSLISDQPARHKPSKDHPYLIENSMPLPSQTSHQSSNCSSADIFNSSTDPEDVGGSTPSLWARPIRKRLPSRGLALLLFGTFVLVAVGVGVSKIRAKPTLHVVFPAKDVVRKVRMFSDFPDLSRLSKNHSSLSLVSRLQLLDTKRCRDQLHECKVSIVCDPTTRQATNCRCRTGYYFKNWQCHGTCMS</sequence>
<accession>A0AAV4H4V6</accession>
<gene>
    <name evidence="4" type="ORF">ElyMa_000875300</name>
</gene>